<gene>
    <name evidence="1" type="ORF">UFOPK1591_00063</name>
</gene>
<organism evidence="1">
    <name type="scientific">freshwater metagenome</name>
    <dbReference type="NCBI Taxonomy" id="449393"/>
    <lineage>
        <taxon>unclassified sequences</taxon>
        <taxon>metagenomes</taxon>
        <taxon>ecological metagenomes</taxon>
    </lineage>
</organism>
<dbReference type="NCBIfam" id="NF038032">
    <property type="entry name" value="CehA_McbA_metalo"/>
    <property type="match status" value="1"/>
</dbReference>
<name>A0A6J6CJT2_9ZZZZ</name>
<accession>A0A6J6CJT2</accession>
<dbReference type="EMBL" id="CAEZTD010000003">
    <property type="protein sequence ID" value="CAB4551544.1"/>
    <property type="molecule type" value="Genomic_DNA"/>
</dbReference>
<reference evidence="1" key="1">
    <citation type="submission" date="2020-05" db="EMBL/GenBank/DDBJ databases">
        <authorList>
            <person name="Chiriac C."/>
            <person name="Salcher M."/>
            <person name="Ghai R."/>
            <person name="Kavagutti S V."/>
        </authorList>
    </citation>
    <scope>NUCLEOTIDE SEQUENCE</scope>
</reference>
<evidence type="ECO:0000313" key="1">
    <source>
        <dbReference type="EMBL" id="CAB4551544.1"/>
    </source>
</evidence>
<dbReference type="AlphaFoldDB" id="A0A6J6CJT2"/>
<protein>
    <submittedName>
        <fullName evidence="1">Unannotated protein</fullName>
    </submittedName>
</protein>
<sequence length="753" mass="82467">MTTESHQDDLRLLRTNLEWVSRQLALAGEPFVGLAEATAIADQESADLAAISAVLADHVIMSVELDRSGFARSTESKKRVETVTGGWSHYLVEVLNPTSAVGRLWSNLPDGLAFMTARESHAIVPALYDMLDNAPMIRGEGVMFEIVGDQVLTGARRQFVLVAIFTRDEGPATTYLAISAGDGFFGFHVGHQGASFELEARASIPVTLEVRDTNGASCTFRLTIKDGAGRVFPPRKMRIAPDMFFHDHIYRSTGEVVFLPPGTYTATVTRGPEYLCQQIEFVVADTPRSLEATLIRWVTPSDDSYYSGDMHIHAAGCSHYSLPTEGVSPETIIRHVRGEAIDVGGVLNWGPCYHYQKQFFTGSSISPFAGLEHPSLQEANGVRWEATATDRDAESVLRYDLEVSGFPSGHSGHPVLLGLTDPEYPSTSSPKDWPSWNLPIMQWARAQGAITGYAHCGIGMGVESDDLPNWEIPGFASVGLNEALVDVVHGAIDFIGSAQEYPVYELNSWYHILNAGFDLIMMGETDYPCLFDERVGVGRTYVPSGTAPRGDRGAEIYLAGIRDPRTYFGDGRSHFSQIQLNAKQSASGWSIAKGESLRVSAVVRAWIDEDPASEVASIRHLPPYAGPAWHIERARVGDSRHVTVELIENGLPIAQTTVLANGQPQAITFDVELSESGWLALRILPSAHTQAFHITVADAPARPIRTSAEWCANAVDRLWAEVGKFIAQHEREEAKIAYAQASDEYRRRAAEGR</sequence>
<proteinExistence type="predicted"/>